<dbReference type="OrthoDB" id="9757917at2"/>
<dbReference type="Proteomes" id="UP000243077">
    <property type="component" value="Chromosome"/>
</dbReference>
<evidence type="ECO:0000313" key="2">
    <source>
        <dbReference type="EMBL" id="AVG23620.1"/>
    </source>
</evidence>
<protein>
    <submittedName>
        <fullName evidence="2">RecB-like nuclease</fullName>
    </submittedName>
</protein>
<proteinExistence type="predicted"/>
<dbReference type="InterPro" id="IPR038720">
    <property type="entry name" value="YprB_RNase_H-like_dom"/>
</dbReference>
<reference evidence="2 3" key="1">
    <citation type="submission" date="2018-02" db="EMBL/GenBank/DDBJ databases">
        <title>Complete genome of the streamlined marine actinobacterium Pontimonas salivibrio CL-TW6 adapted to coastal planktonic lifestype.</title>
        <authorList>
            <person name="Cho B.C."/>
            <person name="Hardies S.C."/>
            <person name="Jang G.I."/>
            <person name="Hwang C.Y."/>
        </authorList>
    </citation>
    <scope>NUCLEOTIDE SEQUENCE [LARGE SCALE GENOMIC DNA]</scope>
    <source>
        <strain evidence="2 3">CL-TW6</strain>
    </source>
</reference>
<gene>
    <name evidence="2" type="ORF">C3B54_11635</name>
</gene>
<dbReference type="InterPro" id="IPR012337">
    <property type="entry name" value="RNaseH-like_sf"/>
</dbReference>
<feature type="domain" description="YprB ribonuclease H-like" evidence="1">
    <location>
        <begin position="350"/>
        <end position="520"/>
    </location>
</feature>
<dbReference type="NCBIfam" id="TIGR03491">
    <property type="entry name" value="TM0106 family RecB-like putative nuclease"/>
    <property type="match status" value="1"/>
</dbReference>
<dbReference type="EMBL" id="CP026923">
    <property type="protein sequence ID" value="AVG23620.1"/>
    <property type="molecule type" value="Genomic_DNA"/>
</dbReference>
<dbReference type="InterPro" id="IPR019993">
    <property type="entry name" value="RecB_nuclease_TM0106_put"/>
</dbReference>
<accession>A0A2L2BPM1</accession>
<keyword evidence="3" id="KW-1185">Reference proteome</keyword>
<dbReference type="Pfam" id="PF13482">
    <property type="entry name" value="RNase_H_2"/>
    <property type="match status" value="1"/>
</dbReference>
<organism evidence="2 3">
    <name type="scientific">Pontimonas salivibrio</name>
    <dbReference type="NCBI Taxonomy" id="1159327"/>
    <lineage>
        <taxon>Bacteria</taxon>
        <taxon>Bacillati</taxon>
        <taxon>Actinomycetota</taxon>
        <taxon>Actinomycetes</taxon>
        <taxon>Micrococcales</taxon>
        <taxon>Microbacteriaceae</taxon>
        <taxon>Pontimonas</taxon>
    </lineage>
</organism>
<dbReference type="KEGG" id="psai:C3B54_11635"/>
<dbReference type="RefSeq" id="WP_158665493.1">
    <property type="nucleotide sequence ID" value="NZ_CP026923.1"/>
</dbReference>
<evidence type="ECO:0000313" key="3">
    <source>
        <dbReference type="Proteomes" id="UP000243077"/>
    </source>
</evidence>
<sequence>MKTRADGTVLWTLRDISESDRCPYAALKNYACLVEGTTPVAAISRPIAQLMGRALRDHRLRVEQFWRHNNPTIANWRDTDGAQALPDLLDGETSVLAPTIEWVDPDHGLLIEGGADALISHLDGAYEMEQARLGKSTMRRQLIELAGLHSGFTQLGVALSPTAVMNFAHTGRQRFELQDSWDAWRTACDGLAQAVRAYHQGELSLEWSTTPLDQCGRQSCAWCQIELSPHDDLFLIARLRRTHRRILRARGITTMTAFAEASSDEIDDVLAGADPVEVQSSHRQATLQVLTKRSGGGRPATSVVNSTRLATLNTLQPGDIYLDFEGDPAYHEWPDGSAWNPRAEGAQSWLGIDYLIGVMEGDSGEYHSWWSSDFASEATAFRDFLDWIANRLSNYPTMSIYHYADYEATALRRLAERHADPRNVIAQIESGGTLVDLYRLVMASVAVGTSGYALKDLEALYFEPDTRSGISGGGESVLAFSRYLKATQSGNHSEAKRISHTILDYNRLDTLSTRALHHWLLERRAIEETPH</sequence>
<dbReference type="AlphaFoldDB" id="A0A2L2BPM1"/>
<name>A0A2L2BPM1_9MICO</name>
<dbReference type="SUPFAM" id="SSF53098">
    <property type="entry name" value="Ribonuclease H-like"/>
    <property type="match status" value="1"/>
</dbReference>
<evidence type="ECO:0000259" key="1">
    <source>
        <dbReference type="Pfam" id="PF13482"/>
    </source>
</evidence>